<name>A0ABT5BF94_9BACT</name>
<comment type="caution">
    <text evidence="1">The sequence shown here is derived from an EMBL/GenBank/DDBJ whole genome shotgun (WGS) entry which is preliminary data.</text>
</comment>
<keyword evidence="2" id="KW-1185">Reference proteome</keyword>
<dbReference type="InterPro" id="IPR011047">
    <property type="entry name" value="Quinoprotein_ADH-like_sf"/>
</dbReference>
<evidence type="ECO:0000313" key="2">
    <source>
        <dbReference type="Proteomes" id="UP001217838"/>
    </source>
</evidence>
<dbReference type="Proteomes" id="UP001217838">
    <property type="component" value="Unassembled WGS sequence"/>
</dbReference>
<proteinExistence type="predicted"/>
<reference evidence="1 2" key="1">
    <citation type="submission" date="2022-11" db="EMBL/GenBank/DDBJ databases">
        <title>Minimal conservation of predation-associated metabolite biosynthetic gene clusters underscores biosynthetic potential of Myxococcota including descriptions for ten novel species: Archangium lansinium sp. nov., Myxococcus landrumus sp. nov., Nannocystis bai.</title>
        <authorList>
            <person name="Ahearne A."/>
            <person name="Stevens C."/>
            <person name="Dowd S."/>
        </authorList>
    </citation>
    <scope>NUCLEOTIDE SEQUENCE [LARGE SCALE GENOMIC DNA]</scope>
    <source>
        <strain evidence="1 2">NCELM</strain>
    </source>
</reference>
<sequence length="473" mass="47430">MSSRLSPSLAVLVLSSFAGCGGERQRCEGPDTTATVSVSRHFDGSYEGVQALVALPDGDILVAGGLADARPPDSDAPNVSGGRPMIGRVDSEGEIVARRDFGEGDGVVRAVALGVDGGLFMAGSTGEPSITLKNVLENATPGPYFFPSLAFAARLDPSTLEPLWDFGLAGEFDRFAVVADTAGGVVVGGQSTNATDRKTDAYLAGLDRQSGALQWELRVVSDRDARVVGLAAAPSGDVVAAISVLGAVQEGVTAPLPTFGDSVGATLLLALDPATGTERWAKILGDGTAEGSSLGPRAFVGAADGTLALAGVAGSGLALGLGEVPGGAIAVRLDAQGEPLAQHTFTSDGPIDVGAIAFAGDGGLLVGGDFSVGSFGSVLRVDGRASEPTVKDTSIAGYVAGFSPSDEVRFAYVLPAVDNVQPGDAGIIEVTAVAPGAEGSVMVGARLSGIAHLASCDERSSENGDALILRIDP</sequence>
<dbReference type="PROSITE" id="PS51257">
    <property type="entry name" value="PROKAR_LIPOPROTEIN"/>
    <property type="match status" value="1"/>
</dbReference>
<organism evidence="1 2">
    <name type="scientific">Nannocystis radixulma</name>
    <dbReference type="NCBI Taxonomy" id="2995305"/>
    <lineage>
        <taxon>Bacteria</taxon>
        <taxon>Pseudomonadati</taxon>
        <taxon>Myxococcota</taxon>
        <taxon>Polyangia</taxon>
        <taxon>Nannocystales</taxon>
        <taxon>Nannocystaceae</taxon>
        <taxon>Nannocystis</taxon>
    </lineage>
</organism>
<gene>
    <name evidence="1" type="ORF">POL58_33990</name>
</gene>
<evidence type="ECO:0000313" key="1">
    <source>
        <dbReference type="EMBL" id="MDC0672814.1"/>
    </source>
</evidence>
<accession>A0ABT5BF94</accession>
<dbReference type="RefSeq" id="WP_272004920.1">
    <property type="nucleotide sequence ID" value="NZ_JAQNDN010000020.1"/>
</dbReference>
<protein>
    <submittedName>
        <fullName evidence="1">Uncharacterized protein</fullName>
    </submittedName>
</protein>
<dbReference type="SUPFAM" id="SSF50998">
    <property type="entry name" value="Quinoprotein alcohol dehydrogenase-like"/>
    <property type="match status" value="1"/>
</dbReference>
<dbReference type="EMBL" id="JAQNDN010000020">
    <property type="protein sequence ID" value="MDC0672814.1"/>
    <property type="molecule type" value="Genomic_DNA"/>
</dbReference>